<organism evidence="2 3">
    <name type="scientific">Linum trigynum</name>
    <dbReference type="NCBI Taxonomy" id="586398"/>
    <lineage>
        <taxon>Eukaryota</taxon>
        <taxon>Viridiplantae</taxon>
        <taxon>Streptophyta</taxon>
        <taxon>Embryophyta</taxon>
        <taxon>Tracheophyta</taxon>
        <taxon>Spermatophyta</taxon>
        <taxon>Magnoliopsida</taxon>
        <taxon>eudicotyledons</taxon>
        <taxon>Gunneridae</taxon>
        <taxon>Pentapetalae</taxon>
        <taxon>rosids</taxon>
        <taxon>fabids</taxon>
        <taxon>Malpighiales</taxon>
        <taxon>Linaceae</taxon>
        <taxon>Linum</taxon>
    </lineage>
</organism>
<name>A0AAV2GCR8_9ROSI</name>
<dbReference type="EMBL" id="OZ034821">
    <property type="protein sequence ID" value="CAL1408501.1"/>
    <property type="molecule type" value="Genomic_DNA"/>
</dbReference>
<protein>
    <submittedName>
        <fullName evidence="2">Uncharacterized protein</fullName>
    </submittedName>
</protein>
<accession>A0AAV2GCR8</accession>
<evidence type="ECO:0000256" key="1">
    <source>
        <dbReference type="SAM" id="MobiDB-lite"/>
    </source>
</evidence>
<evidence type="ECO:0000313" key="2">
    <source>
        <dbReference type="EMBL" id="CAL1408501.1"/>
    </source>
</evidence>
<sequence>MDEAGVASRGGESERRWSAGRGLAEEHSLADAVDLGFGSATAAVRSWDGRSDGWRVLGLRLQTMERATGKRPSEASCNPRWTGPAWAAGG</sequence>
<feature type="region of interest" description="Disordered" evidence="1">
    <location>
        <begin position="66"/>
        <end position="90"/>
    </location>
</feature>
<evidence type="ECO:0000313" key="3">
    <source>
        <dbReference type="Proteomes" id="UP001497516"/>
    </source>
</evidence>
<dbReference type="Proteomes" id="UP001497516">
    <property type="component" value="Chromosome 8"/>
</dbReference>
<feature type="region of interest" description="Disordered" evidence="1">
    <location>
        <begin position="1"/>
        <end position="23"/>
    </location>
</feature>
<proteinExistence type="predicted"/>
<keyword evidence="3" id="KW-1185">Reference proteome</keyword>
<reference evidence="2 3" key="1">
    <citation type="submission" date="2024-04" db="EMBL/GenBank/DDBJ databases">
        <authorList>
            <person name="Fracassetti M."/>
        </authorList>
    </citation>
    <scope>NUCLEOTIDE SEQUENCE [LARGE SCALE GENOMIC DNA]</scope>
</reference>
<gene>
    <name evidence="2" type="ORF">LTRI10_LOCUS48087</name>
</gene>
<dbReference type="AlphaFoldDB" id="A0AAV2GCR8"/>
<feature type="compositionally biased region" description="Basic and acidic residues" evidence="1">
    <location>
        <begin position="11"/>
        <end position="23"/>
    </location>
</feature>